<proteinExistence type="predicted"/>
<evidence type="ECO:0008006" key="3">
    <source>
        <dbReference type="Google" id="ProtNLM"/>
    </source>
</evidence>
<keyword evidence="2" id="KW-1185">Reference proteome</keyword>
<dbReference type="OrthoDB" id="117239at2157"/>
<evidence type="ECO:0000313" key="2">
    <source>
        <dbReference type="Proteomes" id="UP000006565"/>
    </source>
</evidence>
<dbReference type="GeneID" id="9743059"/>
<protein>
    <recommendedName>
        <fullName evidence="3">Serine aminopeptidase S33 domain-containing protein</fullName>
    </recommendedName>
</protein>
<name>E1RHZ9_METP4</name>
<dbReference type="InterPro" id="IPR050261">
    <property type="entry name" value="FrsA_esterase"/>
</dbReference>
<reference evidence="1 2" key="1">
    <citation type="journal article" date="2010" name="Stand. Genomic Sci.">
        <title>Complete genome sequence of Methanoplanus petrolearius type strain (SEBR 4847).</title>
        <authorList>
            <person name="Brambilla E."/>
            <person name="Djao O.D."/>
            <person name="Daligault H."/>
            <person name="Lapidus A."/>
            <person name="Lucas S."/>
            <person name="Hammon N."/>
            <person name="Nolan M."/>
            <person name="Tice H."/>
            <person name="Cheng J.F."/>
            <person name="Han C."/>
            <person name="Tapia R."/>
            <person name="Goodwin L."/>
            <person name="Pitluck S."/>
            <person name="Liolios K."/>
            <person name="Ivanova N."/>
            <person name="Mavromatis K."/>
            <person name="Mikhailova N."/>
            <person name="Pati A."/>
            <person name="Chen A."/>
            <person name="Palaniappan K."/>
            <person name="Land M."/>
            <person name="Hauser L."/>
            <person name="Chang Y.J."/>
            <person name="Jeffries C.D."/>
            <person name="Rohde M."/>
            <person name="Spring S."/>
            <person name="Sikorski J."/>
            <person name="Goker M."/>
            <person name="Woyke T."/>
            <person name="Bristow J."/>
            <person name="Eisen J.A."/>
            <person name="Markowitz V."/>
            <person name="Hugenholtz P."/>
            <person name="Kyrpides N.C."/>
            <person name="Klenk H.P."/>
        </authorList>
    </citation>
    <scope>NUCLEOTIDE SEQUENCE [LARGE SCALE GENOMIC DNA]</scope>
    <source>
        <strain evidence="2">DSM 11571 / OCM 486 / SEBR 4847</strain>
    </source>
</reference>
<dbReference type="STRING" id="679926.Mpet_0610"/>
<dbReference type="Proteomes" id="UP000006565">
    <property type="component" value="Chromosome"/>
</dbReference>
<dbReference type="AlphaFoldDB" id="E1RHZ9"/>
<dbReference type="eggNOG" id="arCOG01654">
    <property type="taxonomic scope" value="Archaea"/>
</dbReference>
<accession>E1RHZ9</accession>
<dbReference type="InterPro" id="IPR029058">
    <property type="entry name" value="AB_hydrolase_fold"/>
</dbReference>
<dbReference type="RefSeq" id="WP_013328562.1">
    <property type="nucleotide sequence ID" value="NC_014507.1"/>
</dbReference>
<evidence type="ECO:0000313" key="1">
    <source>
        <dbReference type="EMBL" id="ADN35384.1"/>
    </source>
</evidence>
<sequence length="307" mass="32473" precursor="true">MKPAVAYSILVLALIAGFVLCSGCTSDGTPTEAPGGTSAAVSYSLSDNGILSVESVDYSYSLGNVTNEGENDSVKVSEVRMIDGETEVYTLLAEPQNQNPLAGIVFAPGAGVSADSHLNRSVEYAESGIAFMVVDVRGNGGKTPGVALNFQNEYATAATGKTPQYYSIIFDLIAAKNYLKEIYGENFPVYVMGSSNGGRYAAIAAAIDPGFAGYFGVSTSGYEYEEGVNGADVDLFIRSINPDTYIADISPAETVIFHAPDDDIIEYQYGLDFFNKASEPKDFVAFNGTHGINDEVDAYIETLLAGS</sequence>
<dbReference type="EMBL" id="CP002117">
    <property type="protein sequence ID" value="ADN35384.1"/>
    <property type="molecule type" value="Genomic_DNA"/>
</dbReference>
<dbReference type="Gene3D" id="3.40.50.1820">
    <property type="entry name" value="alpha/beta hydrolase"/>
    <property type="match status" value="1"/>
</dbReference>
<dbReference type="PANTHER" id="PTHR22946">
    <property type="entry name" value="DIENELACTONE HYDROLASE DOMAIN-CONTAINING PROTEIN-RELATED"/>
    <property type="match status" value="1"/>
</dbReference>
<dbReference type="PANTHER" id="PTHR22946:SF0">
    <property type="entry name" value="DIENELACTONE HYDROLASE DOMAIN-CONTAINING PROTEIN"/>
    <property type="match status" value="1"/>
</dbReference>
<dbReference type="KEGG" id="mpi:Mpet_0610"/>
<dbReference type="HOGENOM" id="CLU_926257_0_0_2"/>
<gene>
    <name evidence="1" type="ordered locus">Mpet_0610</name>
</gene>
<organism evidence="1 2">
    <name type="scientific">Methanolacinia petrolearia (strain DSM 11571 / OCM 486 / SEBR 4847)</name>
    <name type="common">Methanoplanus petrolearius</name>
    <dbReference type="NCBI Taxonomy" id="679926"/>
    <lineage>
        <taxon>Archaea</taxon>
        <taxon>Methanobacteriati</taxon>
        <taxon>Methanobacteriota</taxon>
        <taxon>Stenosarchaea group</taxon>
        <taxon>Methanomicrobia</taxon>
        <taxon>Methanomicrobiales</taxon>
        <taxon>Methanomicrobiaceae</taxon>
        <taxon>Methanolacinia</taxon>
    </lineage>
</organism>
<dbReference type="SUPFAM" id="SSF53474">
    <property type="entry name" value="alpha/beta-Hydrolases"/>
    <property type="match status" value="1"/>
</dbReference>